<evidence type="ECO:0000313" key="3">
    <source>
        <dbReference type="EMBL" id="QCB28944.1"/>
    </source>
</evidence>
<gene>
    <name evidence="3" type="ORF">CENDO_08370</name>
</gene>
<dbReference type="KEGG" id="cee:CENDO_08370"/>
<dbReference type="GO" id="GO:0005886">
    <property type="term" value="C:plasma membrane"/>
    <property type="evidence" value="ECO:0007669"/>
    <property type="project" value="TreeGrafter"/>
</dbReference>
<evidence type="ECO:0000259" key="2">
    <source>
        <dbReference type="Pfam" id="PF02698"/>
    </source>
</evidence>
<organism evidence="3 4">
    <name type="scientific">Corynebacterium endometrii</name>
    <dbReference type="NCBI Taxonomy" id="2488819"/>
    <lineage>
        <taxon>Bacteria</taxon>
        <taxon>Bacillati</taxon>
        <taxon>Actinomycetota</taxon>
        <taxon>Actinomycetes</taxon>
        <taxon>Mycobacteriales</taxon>
        <taxon>Corynebacteriaceae</taxon>
        <taxon>Corynebacterium</taxon>
    </lineage>
</organism>
<protein>
    <recommendedName>
        <fullName evidence="2">DUF218 domain-containing protein</fullName>
    </recommendedName>
</protein>
<name>A0A4P7QJ40_9CORY</name>
<feature type="domain" description="DUF218" evidence="2">
    <location>
        <begin position="21"/>
        <end position="197"/>
    </location>
</feature>
<reference evidence="3 4" key="1">
    <citation type="submission" date="2019-04" db="EMBL/GenBank/DDBJ databases">
        <title>Corynebacterium endometrii sp. nov., isolated from the uterus of a cow with endometritis.</title>
        <authorList>
            <person name="Ballas P."/>
            <person name="Ruckert C."/>
            <person name="Wagener K."/>
            <person name="Drillich M."/>
            <person name="Kaempfer P."/>
            <person name="Busse H.-J."/>
            <person name="Ehling-Schulz M."/>
        </authorList>
    </citation>
    <scope>NUCLEOTIDE SEQUENCE [LARGE SCALE GENOMIC DNA]</scope>
    <source>
        <strain evidence="3 4">LMM-1653</strain>
    </source>
</reference>
<dbReference type="InterPro" id="IPR051599">
    <property type="entry name" value="Cell_Envelope_Assoc"/>
</dbReference>
<feature type="region of interest" description="Disordered" evidence="1">
    <location>
        <begin position="125"/>
        <end position="147"/>
    </location>
</feature>
<keyword evidence="4" id="KW-1185">Reference proteome</keyword>
<dbReference type="Proteomes" id="UP000296352">
    <property type="component" value="Chromosome"/>
</dbReference>
<dbReference type="EMBL" id="CP039247">
    <property type="protein sequence ID" value="QCB28944.1"/>
    <property type="molecule type" value="Genomic_DNA"/>
</dbReference>
<dbReference type="AlphaFoldDB" id="A0A4P7QJ40"/>
<evidence type="ECO:0000256" key="1">
    <source>
        <dbReference type="SAM" id="MobiDB-lite"/>
    </source>
</evidence>
<dbReference type="PANTHER" id="PTHR30336:SF20">
    <property type="entry name" value="DUF218 DOMAIN-CONTAINING PROTEIN"/>
    <property type="match status" value="1"/>
</dbReference>
<dbReference type="CDD" id="cd06259">
    <property type="entry name" value="YdcF-like"/>
    <property type="match status" value="1"/>
</dbReference>
<sequence length="242" mass="26013">MKLLPSPRVTSSFLCTQQPKAIIVLGAAQYDGRASRVLAARLDHARILAARHPSALIITVGGRLPGDRFTEAEVSREYLLDAPPLDSSQPGAGVSFVPVGPGRVRAVSLGNDTAESLAAVAHEFPELSSGHGGTGQSRRRRRGSRTPARVTIVTDPLHVPRTYLLARKAGLNARVSPTRTCPQRFPQAAWWRYLAHEAGGLLVLAVETATSPAVARRLRSLLYRAAITEPKNSSTQEPINPN</sequence>
<dbReference type="OrthoDB" id="9782395at2"/>
<proteinExistence type="predicted"/>
<accession>A0A4P7QJ40</accession>
<dbReference type="InterPro" id="IPR003848">
    <property type="entry name" value="DUF218"/>
</dbReference>
<evidence type="ECO:0000313" key="4">
    <source>
        <dbReference type="Proteomes" id="UP000296352"/>
    </source>
</evidence>
<dbReference type="PANTHER" id="PTHR30336">
    <property type="entry name" value="INNER MEMBRANE PROTEIN, PROBABLE PERMEASE"/>
    <property type="match status" value="1"/>
</dbReference>
<dbReference type="Pfam" id="PF02698">
    <property type="entry name" value="DUF218"/>
    <property type="match status" value="1"/>
</dbReference>